<dbReference type="Pfam" id="PF08531">
    <property type="entry name" value="Bac_rhamnosid_N"/>
    <property type="match status" value="1"/>
</dbReference>
<dbReference type="GO" id="GO:0005975">
    <property type="term" value="P:carbohydrate metabolic process"/>
    <property type="evidence" value="ECO:0007669"/>
    <property type="project" value="InterPro"/>
</dbReference>
<dbReference type="InterPro" id="IPR013783">
    <property type="entry name" value="Ig-like_fold"/>
</dbReference>
<dbReference type="AlphaFoldDB" id="A0A927WNL3"/>
<evidence type="ECO:0000313" key="9">
    <source>
        <dbReference type="Proteomes" id="UP000761380"/>
    </source>
</evidence>
<dbReference type="InterPro" id="IPR008902">
    <property type="entry name" value="Rhamnosid_concanavalin"/>
</dbReference>
<dbReference type="Gene3D" id="1.50.10.10">
    <property type="match status" value="1"/>
</dbReference>
<evidence type="ECO:0000256" key="2">
    <source>
        <dbReference type="ARBA" id="ARBA00012652"/>
    </source>
</evidence>
<organism evidence="8 9">
    <name type="scientific">Selenomonas ruminantium</name>
    <dbReference type="NCBI Taxonomy" id="971"/>
    <lineage>
        <taxon>Bacteria</taxon>
        <taxon>Bacillati</taxon>
        <taxon>Bacillota</taxon>
        <taxon>Negativicutes</taxon>
        <taxon>Selenomonadales</taxon>
        <taxon>Selenomonadaceae</taxon>
        <taxon>Selenomonas</taxon>
    </lineage>
</organism>
<dbReference type="Pfam" id="PF05592">
    <property type="entry name" value="Bac_rhamnosid"/>
    <property type="match status" value="1"/>
</dbReference>
<evidence type="ECO:0000259" key="7">
    <source>
        <dbReference type="Pfam" id="PF17390"/>
    </source>
</evidence>
<dbReference type="InterPro" id="IPR008928">
    <property type="entry name" value="6-hairpin_glycosidase_sf"/>
</dbReference>
<feature type="domain" description="Alpha-L-rhamnosidase C-terminal" evidence="7">
    <location>
        <begin position="821"/>
        <end position="890"/>
    </location>
</feature>
<keyword evidence="3" id="KW-0378">Hydrolase</keyword>
<evidence type="ECO:0000259" key="5">
    <source>
        <dbReference type="Pfam" id="PF08531"/>
    </source>
</evidence>
<dbReference type="GO" id="GO:0030596">
    <property type="term" value="F:alpha-L-rhamnosidase activity"/>
    <property type="evidence" value="ECO:0007669"/>
    <property type="project" value="UniProtKB-EC"/>
</dbReference>
<dbReference type="InterPro" id="IPR016007">
    <property type="entry name" value="Alpha_rhamnosid"/>
</dbReference>
<dbReference type="InterPro" id="IPR035398">
    <property type="entry name" value="Bac_rhamnosid_C"/>
</dbReference>
<evidence type="ECO:0000259" key="4">
    <source>
        <dbReference type="Pfam" id="PF05592"/>
    </source>
</evidence>
<feature type="domain" description="Alpha-L-rhamnosidase six-hairpin glycosidase" evidence="6">
    <location>
        <begin position="461"/>
        <end position="813"/>
    </location>
</feature>
<dbReference type="PANTHER" id="PTHR33307:SF6">
    <property type="entry name" value="ALPHA-RHAMNOSIDASE (EUROFUNG)-RELATED"/>
    <property type="match status" value="1"/>
</dbReference>
<evidence type="ECO:0000313" key="8">
    <source>
        <dbReference type="EMBL" id="MBE6093025.1"/>
    </source>
</evidence>
<dbReference type="SUPFAM" id="SSF48208">
    <property type="entry name" value="Six-hairpin glycosidases"/>
    <property type="match status" value="1"/>
</dbReference>
<accession>A0A927WNL3</accession>
<dbReference type="InterPro" id="IPR013737">
    <property type="entry name" value="Bac_rhamnosid_N"/>
</dbReference>
<evidence type="ECO:0000256" key="1">
    <source>
        <dbReference type="ARBA" id="ARBA00001445"/>
    </source>
</evidence>
<dbReference type="InterPro" id="IPR035396">
    <property type="entry name" value="Bac_rhamnosid6H"/>
</dbReference>
<dbReference type="Gene3D" id="2.60.120.260">
    <property type="entry name" value="Galactose-binding domain-like"/>
    <property type="match status" value="2"/>
</dbReference>
<dbReference type="PANTHER" id="PTHR33307">
    <property type="entry name" value="ALPHA-RHAMNOSIDASE (EUROFUNG)"/>
    <property type="match status" value="1"/>
</dbReference>
<dbReference type="PIRSF" id="PIRSF010631">
    <property type="entry name" value="A-rhamnsds"/>
    <property type="match status" value="1"/>
</dbReference>
<dbReference type="Gene3D" id="2.60.420.10">
    <property type="entry name" value="Maltose phosphorylase, domain 3"/>
    <property type="match status" value="1"/>
</dbReference>
<proteinExistence type="predicted"/>
<dbReference type="Pfam" id="PF17390">
    <property type="entry name" value="Bac_rhamnosid_C"/>
    <property type="match status" value="1"/>
</dbReference>
<dbReference type="InterPro" id="IPR012341">
    <property type="entry name" value="6hp_glycosidase-like_sf"/>
</dbReference>
<gene>
    <name evidence="8" type="ORF">E7201_07665</name>
</gene>
<dbReference type="EC" id="3.2.1.40" evidence="2"/>
<feature type="domain" description="Bacterial alpha-L-rhamnosidase N-terminal" evidence="5">
    <location>
        <begin position="185"/>
        <end position="347"/>
    </location>
</feature>
<dbReference type="Gene3D" id="2.60.40.10">
    <property type="entry name" value="Immunoglobulins"/>
    <property type="match status" value="1"/>
</dbReference>
<feature type="domain" description="Alpha-L-rhamnosidase concanavalin-like" evidence="4">
    <location>
        <begin position="358"/>
        <end position="457"/>
    </location>
</feature>
<dbReference type="Pfam" id="PF25788">
    <property type="entry name" value="Ig_Rha78A_N"/>
    <property type="match status" value="1"/>
</dbReference>
<dbReference type="Pfam" id="PF17389">
    <property type="entry name" value="Bac_rhamnosid6H"/>
    <property type="match status" value="1"/>
</dbReference>
<sequence length="913" mass="102808">MERNIGRIFSNFRHPFSSRGKPRERPVFSCYNSNDARTIWIRGGIGMFTIKKILLDFMEEAAGVTSFPVLSWQFAAAGRNFRQSAFHIQAAERADFTQLIYDSGEMAGKDSNGIKPHVKLQSGRRYYVRVRAAAEGKWCPWSEPISFLTGNIAENWQGKFISAETPADKDNSKGTYLRQEIQLDKAVEQAVIYTTALGLYQFFINGQRIGREELAPGWTVYQKRLSYQTYEVTDYLQNGENVLLAHVGAGWYKGMLTFHHVRNLYGEQTAFFGQLHVRYTDGTEEVFATDESWQGADSPVTFAEIYGGETYDARKITPAADEWHDVQVLSYPLTNLQPQTASPIRLTGELPVKQMLITPKGERVLDFGQNMSGWVKFKVRGAKGTQVKLHCFEVLDKDGNVYLENLREAKETITYIKGTDAEEVFTPHFTYQGFQYAWLEEWPEDARAEDFTAQVLHSDMPQTGSFHCSEKLINQLQHNILWGLKGNFLDVPTDCPQRDERLGWTGDAEIFSSTANFLVNTHAFYRKWLADLTAEQADNGAIPHVVPDVLTPVATPDMIEHMGMDGASGWADAATIVPWNLYLATGDVAILRRQYDSMKNWVAFMDARMDEQGRFNYKMQFGDWLALDGDGKTPLGATPTPFTCSVYHLVSTEIVARSAKILGNLQEAAVYNQKLEKLLRRFRANYLPEGDLVVKTQSAYAMVLAYKLAPADIRPRLAQELAELLEKDGHLVTGFMGTPCLCQALSENGQTAAAWKLLEREEFPGWLYPVKQGATTIWEHWDGKRPDGSFCSPDMNSFNHYAYGAIGDWLYRYGAGLDYDENEPGYKLINFHPQPGGSLHFAEACHETPYGKAAIKWERSGREITVKMTVPPNAGARLTLPEGASVQAAEGLNFKNGTSQVFGSGEWEVRYLA</sequence>
<dbReference type="Proteomes" id="UP000761380">
    <property type="component" value="Unassembled WGS sequence"/>
</dbReference>
<evidence type="ECO:0000259" key="6">
    <source>
        <dbReference type="Pfam" id="PF17389"/>
    </source>
</evidence>
<reference evidence="8" key="1">
    <citation type="submission" date="2019-04" db="EMBL/GenBank/DDBJ databases">
        <title>Evolution of Biomass-Degrading Anaerobic Consortia Revealed by Metagenomics.</title>
        <authorList>
            <person name="Peng X."/>
        </authorList>
    </citation>
    <scope>NUCLEOTIDE SEQUENCE</scope>
    <source>
        <strain evidence="8">SIG240</strain>
    </source>
</reference>
<name>A0A927WNL3_SELRU</name>
<comment type="caution">
    <text evidence="8">The sequence shown here is derived from an EMBL/GenBank/DDBJ whole genome shotgun (WGS) entry which is preliminary data.</text>
</comment>
<evidence type="ECO:0000256" key="3">
    <source>
        <dbReference type="ARBA" id="ARBA00022801"/>
    </source>
</evidence>
<protein>
    <recommendedName>
        <fullName evidence="2">alpha-L-rhamnosidase</fullName>
        <ecNumber evidence="2">3.2.1.40</ecNumber>
    </recommendedName>
</protein>
<comment type="catalytic activity">
    <reaction evidence="1">
        <text>Hydrolysis of terminal non-reducing alpha-L-rhamnose residues in alpha-L-rhamnosides.</text>
        <dbReference type="EC" id="3.2.1.40"/>
    </reaction>
</comment>
<dbReference type="EMBL" id="SVBY01000051">
    <property type="protein sequence ID" value="MBE6093025.1"/>
    <property type="molecule type" value="Genomic_DNA"/>
</dbReference>